<keyword evidence="2" id="KW-1185">Reference proteome</keyword>
<evidence type="ECO:0000313" key="2">
    <source>
        <dbReference type="Proteomes" id="UP000076154"/>
    </source>
</evidence>
<dbReference type="OrthoDB" id="2817141at2759"/>
<evidence type="ECO:0000313" key="1">
    <source>
        <dbReference type="EMBL" id="RDB14853.1"/>
    </source>
</evidence>
<reference evidence="1" key="1">
    <citation type="submission" date="2018-04" db="EMBL/GenBank/DDBJ databases">
        <title>Whole genome sequencing of Hypsizygus marmoreus.</title>
        <authorList>
            <person name="Choi I.-G."/>
            <person name="Min B."/>
            <person name="Kim J.-G."/>
            <person name="Kim S."/>
            <person name="Oh Y.-L."/>
            <person name="Kong W.-S."/>
            <person name="Park H."/>
            <person name="Jeong J."/>
            <person name="Song E.-S."/>
        </authorList>
    </citation>
    <scope>NUCLEOTIDE SEQUENCE [LARGE SCALE GENOMIC DNA]</scope>
    <source>
        <strain evidence="1">51987-8</strain>
    </source>
</reference>
<dbReference type="AlphaFoldDB" id="A0A369J587"/>
<dbReference type="EMBL" id="LUEZ02000096">
    <property type="protein sequence ID" value="RDB14853.1"/>
    <property type="molecule type" value="Genomic_DNA"/>
</dbReference>
<evidence type="ECO:0008006" key="3">
    <source>
        <dbReference type="Google" id="ProtNLM"/>
    </source>
</evidence>
<dbReference type="InParanoid" id="A0A369J587"/>
<name>A0A369J587_HYPMA</name>
<protein>
    <recommendedName>
        <fullName evidence="3">Protein kinase domain-containing protein</fullName>
    </recommendedName>
</protein>
<proteinExistence type="predicted"/>
<sequence>MKSASPSTILPMSSQTTNGSTAVLSSRTQLISIPDVGTRCPFYRYPIAGCQFPDLPDDILIARPPTLQRSAELPFWQWKLWGTDEYLFESALCFDCHSKTTDPQTGEPLRFMLKMVLRREHGSRRMPGIMAKRLEHEAKFYATHLPKYQGNSVPIYYGLWTAETSWGGSVMCAIMEHAGKPYRLKEKYDTRKNRDAIAELVLNFHRQNLLHRQLCDPYIRWHLLWDARKGCPRIVDFTHAAGNFACRRSLPLCRYASAPTDEIFCSELVVVGLYLGFFGKKNVDDDEEVLEALEVLEKYEEKHWGRDGYNVEEGLAMQERWIKQRRLEKKVAAKAIMAGTTNS</sequence>
<dbReference type="Proteomes" id="UP000076154">
    <property type="component" value="Unassembled WGS sequence"/>
</dbReference>
<comment type="caution">
    <text evidence="1">The sequence shown here is derived from an EMBL/GenBank/DDBJ whole genome shotgun (WGS) entry which is preliminary data.</text>
</comment>
<organism evidence="1 2">
    <name type="scientific">Hypsizygus marmoreus</name>
    <name type="common">White beech mushroom</name>
    <name type="synonym">Agaricus marmoreus</name>
    <dbReference type="NCBI Taxonomy" id="39966"/>
    <lineage>
        <taxon>Eukaryota</taxon>
        <taxon>Fungi</taxon>
        <taxon>Dikarya</taxon>
        <taxon>Basidiomycota</taxon>
        <taxon>Agaricomycotina</taxon>
        <taxon>Agaricomycetes</taxon>
        <taxon>Agaricomycetidae</taxon>
        <taxon>Agaricales</taxon>
        <taxon>Tricholomatineae</taxon>
        <taxon>Lyophyllaceae</taxon>
        <taxon>Hypsizygus</taxon>
    </lineage>
</organism>
<gene>
    <name evidence="1" type="ORF">Hypma_016422</name>
</gene>
<accession>A0A369J587</accession>